<dbReference type="RefSeq" id="WP_196197725.1">
    <property type="nucleotide sequence ID" value="NZ_JADPRT010000017.1"/>
</dbReference>
<dbReference type="Proteomes" id="UP000657385">
    <property type="component" value="Unassembled WGS sequence"/>
</dbReference>
<dbReference type="AlphaFoldDB" id="A0A931B7C1"/>
<sequence length="62" mass="6586">MPTPAVVVTTSTSDVYHSRRDCKIFLAGQVTDGTNDGGVPDVVLVPLGEALAHRHPCPDCLR</sequence>
<comment type="caution">
    <text evidence="1">The sequence shown here is derived from an EMBL/GenBank/DDBJ whole genome shotgun (WGS) entry which is preliminary data.</text>
</comment>
<organism evidence="1 2">
    <name type="scientific">Streptacidiphilus fuscans</name>
    <dbReference type="NCBI Taxonomy" id="2789292"/>
    <lineage>
        <taxon>Bacteria</taxon>
        <taxon>Bacillati</taxon>
        <taxon>Actinomycetota</taxon>
        <taxon>Actinomycetes</taxon>
        <taxon>Kitasatosporales</taxon>
        <taxon>Streptomycetaceae</taxon>
        <taxon>Streptacidiphilus</taxon>
    </lineage>
</organism>
<accession>A0A931B7C1</accession>
<evidence type="ECO:0000313" key="2">
    <source>
        <dbReference type="Proteomes" id="UP000657385"/>
    </source>
</evidence>
<proteinExistence type="predicted"/>
<name>A0A931B7C1_9ACTN</name>
<reference evidence="1" key="1">
    <citation type="submission" date="2020-11" db="EMBL/GenBank/DDBJ databases">
        <title>Isolation and identification of active actinomycetes.</title>
        <authorList>
            <person name="Yu B."/>
        </authorList>
    </citation>
    <scope>NUCLEOTIDE SEQUENCE</scope>
    <source>
        <strain evidence="1">NEAU-YB345</strain>
    </source>
</reference>
<protein>
    <submittedName>
        <fullName evidence="1">Uncharacterized protein</fullName>
    </submittedName>
</protein>
<dbReference type="EMBL" id="JADPRT010000017">
    <property type="protein sequence ID" value="MBF9072550.1"/>
    <property type="molecule type" value="Genomic_DNA"/>
</dbReference>
<keyword evidence="2" id="KW-1185">Reference proteome</keyword>
<gene>
    <name evidence="1" type="ORF">I2501_31490</name>
</gene>
<evidence type="ECO:0000313" key="1">
    <source>
        <dbReference type="EMBL" id="MBF9072550.1"/>
    </source>
</evidence>